<organism evidence="1 2">
    <name type="scientific">Pedosphaera parvula (strain Ellin514)</name>
    <dbReference type="NCBI Taxonomy" id="320771"/>
    <lineage>
        <taxon>Bacteria</taxon>
        <taxon>Pseudomonadati</taxon>
        <taxon>Verrucomicrobiota</taxon>
        <taxon>Pedosphaerae</taxon>
        <taxon>Pedosphaerales</taxon>
        <taxon>Pedosphaeraceae</taxon>
        <taxon>Pedosphaera</taxon>
    </lineage>
</organism>
<dbReference type="RefSeq" id="WP_007418816.1">
    <property type="nucleotide sequence ID" value="NZ_ABOX02000083.1"/>
</dbReference>
<dbReference type="InterPro" id="IPR013406">
    <property type="entry name" value="CHP02574_addiction_mod"/>
</dbReference>
<evidence type="ECO:0000313" key="1">
    <source>
        <dbReference type="EMBL" id="EEF57152.1"/>
    </source>
</evidence>
<dbReference type="EMBL" id="ABOX02000083">
    <property type="protein sequence ID" value="EEF57152.1"/>
    <property type="molecule type" value="Genomic_DNA"/>
</dbReference>
<sequence>MSTDLKELARELAALPVESRAFLLDQLWASLNNSLDPKIDAAWLEEAEHRWEGLVSGEVEAVPAEQVMKDARATLRTCP</sequence>
<dbReference type="OrthoDB" id="490683at2"/>
<protein>
    <submittedName>
        <fullName evidence="1">Addiction module component, TIGR02574 family</fullName>
    </submittedName>
</protein>
<dbReference type="STRING" id="320771.Cflav_PD0179"/>
<dbReference type="Proteomes" id="UP000003688">
    <property type="component" value="Unassembled WGS sequence"/>
</dbReference>
<dbReference type="Pfam" id="PF09720">
    <property type="entry name" value="Unstab_antitox"/>
    <property type="match status" value="1"/>
</dbReference>
<comment type="caution">
    <text evidence="1">The sequence shown here is derived from an EMBL/GenBank/DDBJ whole genome shotgun (WGS) entry which is preliminary data.</text>
</comment>
<proteinExistence type="predicted"/>
<dbReference type="AlphaFoldDB" id="B9XSN3"/>
<gene>
    <name evidence="1" type="ORF">Cflav_PD0179</name>
</gene>
<accession>B9XSN3</accession>
<reference evidence="1 2" key="1">
    <citation type="journal article" date="2011" name="J. Bacteriol.">
        <title>Genome sequence of 'Pedosphaera parvula' Ellin514, an aerobic Verrucomicrobial isolate from pasture soil.</title>
        <authorList>
            <person name="Kant R."/>
            <person name="van Passel M.W."/>
            <person name="Sangwan P."/>
            <person name="Palva A."/>
            <person name="Lucas S."/>
            <person name="Copeland A."/>
            <person name="Lapidus A."/>
            <person name="Glavina Del Rio T."/>
            <person name="Dalin E."/>
            <person name="Tice H."/>
            <person name="Bruce D."/>
            <person name="Goodwin L."/>
            <person name="Pitluck S."/>
            <person name="Chertkov O."/>
            <person name="Larimer F.W."/>
            <person name="Land M.L."/>
            <person name="Hauser L."/>
            <person name="Brettin T.S."/>
            <person name="Detter J.C."/>
            <person name="Han S."/>
            <person name="de Vos W.M."/>
            <person name="Janssen P.H."/>
            <person name="Smidt H."/>
        </authorList>
    </citation>
    <scope>NUCLEOTIDE SEQUENCE [LARGE SCALE GENOMIC DNA]</scope>
    <source>
        <strain evidence="1 2">Ellin514</strain>
    </source>
</reference>
<evidence type="ECO:0000313" key="2">
    <source>
        <dbReference type="Proteomes" id="UP000003688"/>
    </source>
</evidence>
<keyword evidence="2" id="KW-1185">Reference proteome</keyword>
<name>B9XSN3_PEDPL</name>